<evidence type="ECO:0000313" key="13">
    <source>
        <dbReference type="EMBL" id="MBP2477572.1"/>
    </source>
</evidence>
<name>A0ABS5AMV5_9PSEU</name>
<evidence type="ECO:0000256" key="7">
    <source>
        <dbReference type="ARBA" id="ARBA00023136"/>
    </source>
</evidence>
<evidence type="ECO:0000256" key="8">
    <source>
        <dbReference type="ARBA" id="ARBA00023163"/>
    </source>
</evidence>
<organism evidence="13 14">
    <name type="scientific">Crossiella equi</name>
    <dbReference type="NCBI Taxonomy" id="130796"/>
    <lineage>
        <taxon>Bacteria</taxon>
        <taxon>Bacillati</taxon>
        <taxon>Actinomycetota</taxon>
        <taxon>Actinomycetes</taxon>
        <taxon>Pseudonocardiales</taxon>
        <taxon>Pseudonocardiaceae</taxon>
        <taxon>Crossiella</taxon>
    </lineage>
</organism>
<evidence type="ECO:0000259" key="12">
    <source>
        <dbReference type="Pfam" id="PF10099"/>
    </source>
</evidence>
<evidence type="ECO:0000256" key="6">
    <source>
        <dbReference type="ARBA" id="ARBA00023015"/>
    </source>
</evidence>
<evidence type="ECO:0000256" key="2">
    <source>
        <dbReference type="ARBA" id="ARBA00004236"/>
    </source>
</evidence>
<keyword evidence="3" id="KW-1003">Cell membrane</keyword>
<dbReference type="InterPro" id="IPR041916">
    <property type="entry name" value="Anti_sigma_zinc_sf"/>
</dbReference>
<sequence length="277" mass="29099">MSTDFRGQDCPSEDLATGWALHVLEPAEEAEFAAHLPTCARCQEVVQATEEVGALLGGALPPEEPPPHLRANLFARIDQLEQPGTRSEGHSGGIAEVLPRVAERQAVVEISKRRRRFQPLLAVAAAVLAVAVIGTLGVRTYQLDAEREAGLRREQVLAQAVRIVADPNTRRVVLGAKDGGHPVATVVAADTRAVVVPTDLAPNDTTARTYVLWGLDSGGAPRPLGVFDVNGPDAAPGAVSWPDNAPRFTGYAVSLENGRVAPAAPSTVVGLGNLESS</sequence>
<dbReference type="InterPro" id="IPR051474">
    <property type="entry name" value="Anti-sigma-K/W_factor"/>
</dbReference>
<feature type="transmembrane region" description="Helical" evidence="11">
    <location>
        <begin position="120"/>
        <end position="138"/>
    </location>
</feature>
<evidence type="ECO:0000256" key="5">
    <source>
        <dbReference type="ARBA" id="ARBA00022989"/>
    </source>
</evidence>
<evidence type="ECO:0000256" key="9">
    <source>
        <dbReference type="ARBA" id="ARBA00029829"/>
    </source>
</evidence>
<keyword evidence="14" id="KW-1185">Reference proteome</keyword>
<dbReference type="Proteomes" id="UP001519363">
    <property type="component" value="Unassembled WGS sequence"/>
</dbReference>
<dbReference type="PANTHER" id="PTHR37461:SF1">
    <property type="entry name" value="ANTI-SIGMA-K FACTOR RSKA"/>
    <property type="match status" value="1"/>
</dbReference>
<accession>A0ABS5AMV5</accession>
<keyword evidence="8" id="KW-0804">Transcription</keyword>
<comment type="caution">
    <text evidence="13">The sequence shown here is derived from an EMBL/GenBank/DDBJ whole genome shotgun (WGS) entry which is preliminary data.</text>
</comment>
<comment type="subcellular location">
    <subcellularLocation>
        <location evidence="2">Cell membrane</location>
    </subcellularLocation>
    <subcellularLocation>
        <location evidence="1">Membrane</location>
        <topology evidence="1">Single-pass membrane protein</topology>
    </subcellularLocation>
</comment>
<protein>
    <recommendedName>
        <fullName evidence="10">Regulator of SigK</fullName>
    </recommendedName>
    <alternativeName>
        <fullName evidence="9">Sigma-K anti-sigma factor RskA</fullName>
    </alternativeName>
</protein>
<reference evidence="13 14" key="1">
    <citation type="submission" date="2021-03" db="EMBL/GenBank/DDBJ databases">
        <title>Sequencing the genomes of 1000 actinobacteria strains.</title>
        <authorList>
            <person name="Klenk H.-P."/>
        </authorList>
    </citation>
    <scope>NUCLEOTIDE SEQUENCE [LARGE SCALE GENOMIC DNA]</scope>
    <source>
        <strain evidence="13 14">DSM 44580</strain>
    </source>
</reference>
<evidence type="ECO:0000256" key="10">
    <source>
        <dbReference type="ARBA" id="ARBA00030803"/>
    </source>
</evidence>
<dbReference type="Gene3D" id="1.10.10.1320">
    <property type="entry name" value="Anti-sigma factor, zinc-finger domain"/>
    <property type="match status" value="1"/>
</dbReference>
<dbReference type="PANTHER" id="PTHR37461">
    <property type="entry name" value="ANTI-SIGMA-K FACTOR RSKA"/>
    <property type="match status" value="1"/>
</dbReference>
<dbReference type="RefSeq" id="WP_158103599.1">
    <property type="nucleotide sequence ID" value="NZ_JAGIOO010000001.1"/>
</dbReference>
<dbReference type="EMBL" id="JAGIOO010000001">
    <property type="protein sequence ID" value="MBP2477572.1"/>
    <property type="molecule type" value="Genomic_DNA"/>
</dbReference>
<keyword evidence="5 11" id="KW-1133">Transmembrane helix</keyword>
<feature type="domain" description="Anti-sigma K factor RskA C-terminal" evidence="12">
    <location>
        <begin position="121"/>
        <end position="266"/>
    </location>
</feature>
<keyword evidence="7 11" id="KW-0472">Membrane</keyword>
<evidence type="ECO:0000256" key="11">
    <source>
        <dbReference type="SAM" id="Phobius"/>
    </source>
</evidence>
<keyword evidence="6" id="KW-0805">Transcription regulation</keyword>
<proteinExistence type="predicted"/>
<dbReference type="InterPro" id="IPR018764">
    <property type="entry name" value="RskA_C"/>
</dbReference>
<evidence type="ECO:0000256" key="1">
    <source>
        <dbReference type="ARBA" id="ARBA00004167"/>
    </source>
</evidence>
<keyword evidence="4 11" id="KW-0812">Transmembrane</keyword>
<dbReference type="Pfam" id="PF10099">
    <property type="entry name" value="RskA_C"/>
    <property type="match status" value="1"/>
</dbReference>
<gene>
    <name evidence="13" type="ORF">JOF53_006444</name>
</gene>
<evidence type="ECO:0000256" key="3">
    <source>
        <dbReference type="ARBA" id="ARBA00022475"/>
    </source>
</evidence>
<evidence type="ECO:0000256" key="4">
    <source>
        <dbReference type="ARBA" id="ARBA00022692"/>
    </source>
</evidence>
<evidence type="ECO:0000313" key="14">
    <source>
        <dbReference type="Proteomes" id="UP001519363"/>
    </source>
</evidence>